<keyword evidence="1" id="KW-0732">Signal</keyword>
<gene>
    <name evidence="2" type="ORF">H3H36_19585</name>
</gene>
<evidence type="ECO:0000313" key="2">
    <source>
        <dbReference type="EMBL" id="MBA5607563.1"/>
    </source>
</evidence>
<feature type="chain" id="PRO_5030846155" evidence="1">
    <location>
        <begin position="21"/>
        <end position="157"/>
    </location>
</feature>
<keyword evidence="3" id="KW-1185">Reference proteome</keyword>
<dbReference type="AlphaFoldDB" id="A0A7W2I8N4"/>
<sequence>MIPCCVWLLGAGLWTHSAAAAQTGKPARHDAAVPADASQLPLDQYARLPVCTLSADGLHLAVEPCRTAPTRQPKARRAVTAIIPTMPARPVPRTAVAPPLPPSPPLHQTPRPTPATTCDAGGCYDAAGVRHAGAGGNATIAPSGQLCLRDGVWLQCQ</sequence>
<organism evidence="2 3">
    <name type="scientific">Rugamonas fusca</name>
    <dbReference type="NCBI Taxonomy" id="2758568"/>
    <lineage>
        <taxon>Bacteria</taxon>
        <taxon>Pseudomonadati</taxon>
        <taxon>Pseudomonadota</taxon>
        <taxon>Betaproteobacteria</taxon>
        <taxon>Burkholderiales</taxon>
        <taxon>Oxalobacteraceae</taxon>
        <taxon>Telluria group</taxon>
        <taxon>Rugamonas</taxon>
    </lineage>
</organism>
<proteinExistence type="predicted"/>
<reference evidence="2 3" key="1">
    <citation type="submission" date="2020-07" db="EMBL/GenBank/DDBJ databases">
        <title>Novel species isolated from subtropical streams in China.</title>
        <authorList>
            <person name="Lu H."/>
        </authorList>
    </citation>
    <scope>NUCLEOTIDE SEQUENCE [LARGE SCALE GENOMIC DNA]</scope>
    <source>
        <strain evidence="2 3">FT3S</strain>
    </source>
</reference>
<protein>
    <submittedName>
        <fullName evidence="2">Uncharacterized protein</fullName>
    </submittedName>
</protein>
<name>A0A7W2I8N4_9BURK</name>
<accession>A0A7W2I8N4</accession>
<feature type="signal peptide" evidence="1">
    <location>
        <begin position="1"/>
        <end position="20"/>
    </location>
</feature>
<evidence type="ECO:0000313" key="3">
    <source>
        <dbReference type="Proteomes" id="UP000566711"/>
    </source>
</evidence>
<dbReference type="EMBL" id="JACEZS010000019">
    <property type="protein sequence ID" value="MBA5607563.1"/>
    <property type="molecule type" value="Genomic_DNA"/>
</dbReference>
<comment type="caution">
    <text evidence="2">The sequence shown here is derived from an EMBL/GenBank/DDBJ whole genome shotgun (WGS) entry which is preliminary data.</text>
</comment>
<evidence type="ECO:0000256" key="1">
    <source>
        <dbReference type="SAM" id="SignalP"/>
    </source>
</evidence>
<dbReference type="Proteomes" id="UP000566711">
    <property type="component" value="Unassembled WGS sequence"/>
</dbReference>